<dbReference type="Proteomes" id="UP000610966">
    <property type="component" value="Unassembled WGS sequence"/>
</dbReference>
<dbReference type="Pfam" id="PF13707">
    <property type="entry name" value="RloB"/>
    <property type="match status" value="1"/>
</dbReference>
<protein>
    <recommendedName>
        <fullName evidence="3">RloB-like protein</fullName>
    </recommendedName>
</protein>
<reference evidence="1" key="1">
    <citation type="submission" date="2021-01" db="EMBL/GenBank/DDBJ databases">
        <title>Whole genome shotgun sequence of Sphaerimonospora thailandensis NBRC 107569.</title>
        <authorList>
            <person name="Komaki H."/>
            <person name="Tamura T."/>
        </authorList>
    </citation>
    <scope>NUCLEOTIDE SEQUENCE</scope>
    <source>
        <strain evidence="1">NBRC 107569</strain>
    </source>
</reference>
<proteinExistence type="predicted"/>
<sequence length="154" mass="17472">MLDVVNPEVDHLSVIDEAQRRWRVDDYDDGDEVWCVLDTELDRDLAERMLSTAGGEVQLGLSTPCFDFWLLLHHKEHRAPFQSAREVEKAVKCALPGWSKGSTRFADFEAGVDDACRRARAIDPKGNDHMRNPSTSVWRLVESIRESGDGQHPL</sequence>
<gene>
    <name evidence="1" type="ORF">Mth01_03820</name>
</gene>
<comment type="caution">
    <text evidence="1">The sequence shown here is derived from an EMBL/GenBank/DDBJ whole genome shotgun (WGS) entry which is preliminary data.</text>
</comment>
<keyword evidence="2" id="KW-1185">Reference proteome</keyword>
<evidence type="ECO:0000313" key="1">
    <source>
        <dbReference type="EMBL" id="GIH68129.1"/>
    </source>
</evidence>
<accession>A0A8J3R532</accession>
<name>A0A8J3R532_9ACTN</name>
<organism evidence="1 2">
    <name type="scientific">Sphaerimonospora thailandensis</name>
    <dbReference type="NCBI Taxonomy" id="795644"/>
    <lineage>
        <taxon>Bacteria</taxon>
        <taxon>Bacillati</taxon>
        <taxon>Actinomycetota</taxon>
        <taxon>Actinomycetes</taxon>
        <taxon>Streptosporangiales</taxon>
        <taxon>Streptosporangiaceae</taxon>
        <taxon>Sphaerimonospora</taxon>
    </lineage>
</organism>
<dbReference type="AlphaFoldDB" id="A0A8J3R532"/>
<dbReference type="EMBL" id="BOOG01000005">
    <property type="protein sequence ID" value="GIH68129.1"/>
    <property type="molecule type" value="Genomic_DNA"/>
</dbReference>
<evidence type="ECO:0008006" key="3">
    <source>
        <dbReference type="Google" id="ProtNLM"/>
    </source>
</evidence>
<dbReference type="InterPro" id="IPR025591">
    <property type="entry name" value="RloB"/>
</dbReference>
<evidence type="ECO:0000313" key="2">
    <source>
        <dbReference type="Proteomes" id="UP000610966"/>
    </source>
</evidence>